<dbReference type="SUPFAM" id="SSF53137">
    <property type="entry name" value="Translational machinery components"/>
    <property type="match status" value="1"/>
</dbReference>
<evidence type="ECO:0000256" key="7">
    <source>
        <dbReference type="HAMAP-Rule" id="MF_01337"/>
    </source>
</evidence>
<dbReference type="GO" id="GO:0003735">
    <property type="term" value="F:structural constituent of ribosome"/>
    <property type="evidence" value="ECO:0007669"/>
    <property type="project" value="InterPro"/>
</dbReference>
<comment type="function">
    <text evidence="7">This is one of the proteins that bind and probably mediate the attachment of the 5S RNA into the large ribosomal subunit, where it forms part of the central protuberance.</text>
</comment>
<dbReference type="GO" id="GO:0006412">
    <property type="term" value="P:translation"/>
    <property type="evidence" value="ECO:0007669"/>
    <property type="project" value="UniProtKB-UniRule"/>
</dbReference>
<dbReference type="AlphaFoldDB" id="A0A7C4AK20"/>
<dbReference type="PANTHER" id="PTHR12899:SF3">
    <property type="entry name" value="LARGE RIBOSOMAL SUBUNIT PROTEIN UL18M"/>
    <property type="match status" value="1"/>
</dbReference>
<dbReference type="EMBL" id="DTHO01000064">
    <property type="protein sequence ID" value="HGG99958.1"/>
    <property type="molecule type" value="Genomic_DNA"/>
</dbReference>
<reference evidence="8" key="1">
    <citation type="journal article" date="2020" name="mSystems">
        <title>Genome- and Community-Level Interaction Insights into Carbon Utilization and Element Cycling Functions of Hydrothermarchaeota in Hydrothermal Sediment.</title>
        <authorList>
            <person name="Zhou Z."/>
            <person name="Liu Y."/>
            <person name="Xu W."/>
            <person name="Pan J."/>
            <person name="Luo Z.H."/>
            <person name="Li M."/>
        </authorList>
    </citation>
    <scope>NUCLEOTIDE SEQUENCE [LARGE SCALE GENOMIC DNA]</scope>
    <source>
        <strain evidence="8">SpSt-788</strain>
    </source>
</reference>
<name>A0A7C4AK20_9BACT</name>
<dbReference type="HAMAP" id="MF_01337_B">
    <property type="entry name" value="Ribosomal_uL18_B"/>
    <property type="match status" value="1"/>
</dbReference>
<dbReference type="Gene3D" id="3.30.420.100">
    <property type="match status" value="1"/>
</dbReference>
<dbReference type="GO" id="GO:0008097">
    <property type="term" value="F:5S rRNA binding"/>
    <property type="evidence" value="ECO:0007669"/>
    <property type="project" value="TreeGrafter"/>
</dbReference>
<protein>
    <recommendedName>
        <fullName evidence="6 7">Large ribosomal subunit protein uL18</fullName>
    </recommendedName>
</protein>
<evidence type="ECO:0000256" key="1">
    <source>
        <dbReference type="ARBA" id="ARBA00007116"/>
    </source>
</evidence>
<comment type="caution">
    <text evidence="8">The sequence shown here is derived from an EMBL/GenBank/DDBJ whole genome shotgun (WGS) entry which is preliminary data.</text>
</comment>
<dbReference type="FunFam" id="3.30.420.100:FF:000001">
    <property type="entry name" value="50S ribosomal protein L18"/>
    <property type="match status" value="1"/>
</dbReference>
<keyword evidence="2 7" id="KW-0699">rRNA-binding</keyword>
<evidence type="ECO:0000313" key="8">
    <source>
        <dbReference type="EMBL" id="HGG99958.1"/>
    </source>
</evidence>
<dbReference type="GO" id="GO:0022625">
    <property type="term" value="C:cytosolic large ribosomal subunit"/>
    <property type="evidence" value="ECO:0007669"/>
    <property type="project" value="TreeGrafter"/>
</dbReference>
<accession>A0A7C4AK20</accession>
<proteinExistence type="inferred from homology"/>
<keyword evidence="5 7" id="KW-0687">Ribonucleoprotein</keyword>
<sequence>MRDKRKIKERRHRRVRKKVFGTPERPRLCVFKSLNHIYAQIIDDTKGHTLVAASTLDKELRGLPGQKGNKEFAKKVGELIAERAIQMGINKVVFDRAGYKYHGCVKALADAARQKGLQF</sequence>
<dbReference type="InterPro" id="IPR005484">
    <property type="entry name" value="Ribosomal_uL18_bac/plant/anim"/>
</dbReference>
<dbReference type="CDD" id="cd00432">
    <property type="entry name" value="Ribosomal_L18_L5e"/>
    <property type="match status" value="1"/>
</dbReference>
<dbReference type="NCBIfam" id="TIGR00060">
    <property type="entry name" value="L18_bact"/>
    <property type="match status" value="1"/>
</dbReference>
<dbReference type="InterPro" id="IPR057268">
    <property type="entry name" value="Ribosomal_L18"/>
</dbReference>
<evidence type="ECO:0000256" key="5">
    <source>
        <dbReference type="ARBA" id="ARBA00023274"/>
    </source>
</evidence>
<dbReference type="PANTHER" id="PTHR12899">
    <property type="entry name" value="39S RIBOSOMAL PROTEIN L18, MITOCHONDRIAL"/>
    <property type="match status" value="1"/>
</dbReference>
<comment type="similarity">
    <text evidence="1 7">Belongs to the universal ribosomal protein uL18 family.</text>
</comment>
<keyword evidence="3 7" id="KW-0694">RNA-binding</keyword>
<evidence type="ECO:0000256" key="6">
    <source>
        <dbReference type="ARBA" id="ARBA00035197"/>
    </source>
</evidence>
<keyword evidence="4 7" id="KW-0689">Ribosomal protein</keyword>
<evidence type="ECO:0000256" key="4">
    <source>
        <dbReference type="ARBA" id="ARBA00022980"/>
    </source>
</evidence>
<evidence type="ECO:0000256" key="2">
    <source>
        <dbReference type="ARBA" id="ARBA00022730"/>
    </source>
</evidence>
<evidence type="ECO:0000256" key="3">
    <source>
        <dbReference type="ARBA" id="ARBA00022884"/>
    </source>
</evidence>
<dbReference type="InterPro" id="IPR004389">
    <property type="entry name" value="Ribosomal_uL18_bac-type"/>
</dbReference>
<comment type="subunit">
    <text evidence="7">Part of the 50S ribosomal subunit; part of the 5S rRNA/L5/L18/L25 subcomplex. Contacts the 5S and 23S rRNAs.</text>
</comment>
<organism evidence="8">
    <name type="scientific">Thermodesulfovibrio aggregans</name>
    <dbReference type="NCBI Taxonomy" id="86166"/>
    <lineage>
        <taxon>Bacteria</taxon>
        <taxon>Pseudomonadati</taxon>
        <taxon>Nitrospirota</taxon>
        <taxon>Thermodesulfovibrionia</taxon>
        <taxon>Thermodesulfovibrionales</taxon>
        <taxon>Thermodesulfovibrionaceae</taxon>
        <taxon>Thermodesulfovibrio</taxon>
    </lineage>
</organism>
<dbReference type="Pfam" id="PF00861">
    <property type="entry name" value="Ribosomal_L18p"/>
    <property type="match status" value="1"/>
</dbReference>
<gene>
    <name evidence="7" type="primary">rplR</name>
    <name evidence="8" type="ORF">ENV75_05900</name>
</gene>